<feature type="domain" description="PAS" evidence="4">
    <location>
        <begin position="154"/>
        <end position="250"/>
    </location>
</feature>
<dbReference type="SMART" id="SM00086">
    <property type="entry name" value="PAC"/>
    <property type="match status" value="1"/>
</dbReference>
<dbReference type="SUPFAM" id="SSF55785">
    <property type="entry name" value="PYP-like sensor domain (PAS domain)"/>
    <property type="match status" value="1"/>
</dbReference>
<dbReference type="GO" id="GO:0005634">
    <property type="term" value="C:nucleus"/>
    <property type="evidence" value="ECO:0007669"/>
    <property type="project" value="TreeGrafter"/>
</dbReference>
<proteinExistence type="evidence at transcript level"/>
<dbReference type="InterPro" id="IPR001610">
    <property type="entry name" value="PAC"/>
</dbReference>
<accession>A0A126WWD0</accession>
<dbReference type="PANTHER" id="PTHR47429:SF2">
    <property type="entry name" value="PROTEIN TWIN LOV 1"/>
    <property type="match status" value="1"/>
</dbReference>
<evidence type="ECO:0000259" key="4">
    <source>
        <dbReference type="Pfam" id="PF13426"/>
    </source>
</evidence>
<dbReference type="PANTHER" id="PTHR47429">
    <property type="entry name" value="PROTEIN TWIN LOV 1"/>
    <property type="match status" value="1"/>
</dbReference>
<keyword evidence="2" id="KW-0288">FMN</keyword>
<keyword evidence="3" id="KW-0157">Chromophore</keyword>
<protein>
    <submittedName>
        <fullName evidence="5">Putative LOV domain-containing protein</fullName>
    </submittedName>
</protein>
<evidence type="ECO:0000313" key="5">
    <source>
        <dbReference type="EMBL" id="AML76514.1"/>
    </source>
</evidence>
<reference evidence="5" key="1">
    <citation type="journal article" date="2016" name="Proc. Natl. Acad. Sci. U.S.A.">
        <title>Functional and topological diversity of LOV domain photoreceptors.</title>
        <authorList>
            <person name="Glantz S.T."/>
            <person name="Carpenter E.J."/>
            <person name="Melkonian M."/>
            <person name="Gardner K.H."/>
            <person name="Boyden E.S."/>
            <person name="Wong G.K."/>
            <person name="Chow B.Y."/>
        </authorList>
    </citation>
    <scope>NUCLEOTIDE SEQUENCE</scope>
    <source>
        <strain evidence="5">BOGT_2048857</strain>
    </source>
</reference>
<dbReference type="AlphaFoldDB" id="A0A126WWD0"/>
<organism evidence="5">
    <name type="scientific">Mallomonas sp. BC-2016</name>
    <dbReference type="NCBI Taxonomy" id="1802913"/>
    <lineage>
        <taxon>Eukaryota</taxon>
        <taxon>Sar</taxon>
        <taxon>Stramenopiles</taxon>
        <taxon>Ochrophyta</taxon>
        <taxon>Synurophyceae</taxon>
        <taxon>Synurales</taxon>
        <taxon>Mallomonadaceae</taxon>
        <taxon>Mallomonas</taxon>
    </lineage>
</organism>
<dbReference type="InterPro" id="IPR035965">
    <property type="entry name" value="PAS-like_dom_sf"/>
</dbReference>
<name>A0A126WWD0_9STRA</name>
<dbReference type="CDD" id="cd00130">
    <property type="entry name" value="PAS"/>
    <property type="match status" value="1"/>
</dbReference>
<sequence>MFQSLPPVFSCVDENLFDVSDFGLISDYLVNQPPVNGKRQRLDGATENEDKVSKKAKEVDIARKSRLRKKLFFEALQRQMAQLAKEGEFLRDVIKKKVPSDLRVQIFEKLAVEPQRLVTCTPADATSFLGRSDFHLMTSIQTAQRSFIITNPSIPDNPIVFASDGFLALTGYKRGQVMGRNCRFLGGPGTDQKKINELSRAISAGHDCSVCLLNYRSDGSTFLNQLFVAALRNKDNEIVNYVGVQVEVSDIDAAIIDHRPEDNTNTR</sequence>
<dbReference type="InterPro" id="IPR000014">
    <property type="entry name" value="PAS"/>
</dbReference>
<dbReference type="NCBIfam" id="TIGR00229">
    <property type="entry name" value="sensory_box"/>
    <property type="match status" value="1"/>
</dbReference>
<evidence type="ECO:0000256" key="2">
    <source>
        <dbReference type="ARBA" id="ARBA00022643"/>
    </source>
</evidence>
<evidence type="ECO:0000256" key="3">
    <source>
        <dbReference type="ARBA" id="ARBA00022991"/>
    </source>
</evidence>
<keyword evidence="1" id="KW-0285">Flavoprotein</keyword>
<dbReference type="Pfam" id="PF13426">
    <property type="entry name" value="PAS_9"/>
    <property type="match status" value="1"/>
</dbReference>
<evidence type="ECO:0000256" key="1">
    <source>
        <dbReference type="ARBA" id="ARBA00022630"/>
    </source>
</evidence>
<dbReference type="EMBL" id="KU698351">
    <property type="protein sequence ID" value="AML76514.1"/>
    <property type="molecule type" value="mRNA"/>
</dbReference>
<dbReference type="Gene3D" id="3.30.450.20">
    <property type="entry name" value="PAS domain"/>
    <property type="match status" value="1"/>
</dbReference>